<organism evidence="4 5">
    <name type="scientific">Algivirga pacifica</name>
    <dbReference type="NCBI Taxonomy" id="1162670"/>
    <lineage>
        <taxon>Bacteria</taxon>
        <taxon>Pseudomonadati</taxon>
        <taxon>Bacteroidota</taxon>
        <taxon>Cytophagia</taxon>
        <taxon>Cytophagales</taxon>
        <taxon>Flammeovirgaceae</taxon>
        <taxon>Algivirga</taxon>
    </lineage>
</organism>
<feature type="region of interest" description="Disordered" evidence="1">
    <location>
        <begin position="597"/>
        <end position="619"/>
    </location>
</feature>
<comment type="caution">
    <text evidence="4">The sequence shown here is derived from an EMBL/GenBank/DDBJ whole genome shotgun (WGS) entry which is preliminary data.</text>
</comment>
<reference evidence="5" key="1">
    <citation type="journal article" date="2019" name="Int. J. Syst. Evol. Microbiol.">
        <title>The Global Catalogue of Microorganisms (GCM) 10K type strain sequencing project: providing services to taxonomists for standard genome sequencing and annotation.</title>
        <authorList>
            <consortium name="The Broad Institute Genomics Platform"/>
            <consortium name="The Broad Institute Genome Sequencing Center for Infectious Disease"/>
            <person name="Wu L."/>
            <person name="Ma J."/>
        </authorList>
    </citation>
    <scope>NUCLEOTIDE SEQUENCE [LARGE SCALE GENOMIC DNA]</scope>
    <source>
        <strain evidence="5">JCM 18326</strain>
    </source>
</reference>
<evidence type="ECO:0000259" key="3">
    <source>
        <dbReference type="Pfam" id="PF01433"/>
    </source>
</evidence>
<keyword evidence="5" id="KW-1185">Reference proteome</keyword>
<dbReference type="InterPro" id="IPR034015">
    <property type="entry name" value="M1_LTA4H"/>
</dbReference>
<dbReference type="SUPFAM" id="SSF55486">
    <property type="entry name" value="Metalloproteases ('zincins'), catalytic domain"/>
    <property type="match status" value="1"/>
</dbReference>
<gene>
    <name evidence="4" type="ORF">GCM10023331_34350</name>
</gene>
<dbReference type="Proteomes" id="UP001500298">
    <property type="component" value="Unassembled WGS sequence"/>
</dbReference>
<evidence type="ECO:0000313" key="4">
    <source>
        <dbReference type="EMBL" id="GAA4846764.1"/>
    </source>
</evidence>
<accession>A0ABP9DJU6</accession>
<dbReference type="Gene3D" id="1.10.390.10">
    <property type="entry name" value="Neutral Protease Domain 2"/>
    <property type="match status" value="1"/>
</dbReference>
<evidence type="ECO:0000256" key="2">
    <source>
        <dbReference type="SAM" id="SignalP"/>
    </source>
</evidence>
<evidence type="ECO:0000313" key="5">
    <source>
        <dbReference type="Proteomes" id="UP001500298"/>
    </source>
</evidence>
<dbReference type="CDD" id="cd09604">
    <property type="entry name" value="M1_APN_like"/>
    <property type="match status" value="1"/>
</dbReference>
<feature type="chain" id="PRO_5045746262" evidence="2">
    <location>
        <begin position="20"/>
        <end position="619"/>
    </location>
</feature>
<feature type="domain" description="Peptidase M1 membrane alanine aminopeptidase" evidence="3">
    <location>
        <begin position="338"/>
        <end position="486"/>
    </location>
</feature>
<dbReference type="InterPro" id="IPR014782">
    <property type="entry name" value="Peptidase_M1_dom"/>
</dbReference>
<name>A0ABP9DJU6_9BACT</name>
<proteinExistence type="predicted"/>
<dbReference type="PANTHER" id="PTHR45726:SF3">
    <property type="entry name" value="LEUKOTRIENE A-4 HYDROLASE"/>
    <property type="match status" value="1"/>
</dbReference>
<dbReference type="EMBL" id="BAABJX010000055">
    <property type="protein sequence ID" value="GAA4846764.1"/>
    <property type="molecule type" value="Genomic_DNA"/>
</dbReference>
<keyword evidence="2" id="KW-0732">Signal</keyword>
<dbReference type="Pfam" id="PF01433">
    <property type="entry name" value="Peptidase_M1"/>
    <property type="match status" value="1"/>
</dbReference>
<protein>
    <submittedName>
        <fullName evidence="4">M1 family metallopeptidase</fullName>
    </submittedName>
</protein>
<evidence type="ECO:0000256" key="1">
    <source>
        <dbReference type="SAM" id="MobiDB-lite"/>
    </source>
</evidence>
<feature type="signal peptide" evidence="2">
    <location>
        <begin position="1"/>
        <end position="19"/>
    </location>
</feature>
<dbReference type="InterPro" id="IPR027268">
    <property type="entry name" value="Peptidase_M4/M1_CTD_sf"/>
</dbReference>
<dbReference type="RefSeq" id="WP_345374036.1">
    <property type="nucleotide sequence ID" value="NZ_BAABJX010000055.1"/>
</dbReference>
<dbReference type="PANTHER" id="PTHR45726">
    <property type="entry name" value="LEUKOTRIENE A-4 HYDROLASE"/>
    <property type="match status" value="1"/>
</dbReference>
<sequence length="619" mass="71324">MRHLFLTLLTLCLSLTTFAQTADRWLQHVDYKMVIDFRDEDHQFDGTQTITYTNNSPDTLTQVFYHLYFNAFQPNSMMDVRSRTIADPDSRVKDRISKLKPNEIGYQKVLSLTQNGKKVDYHVEGTVLEVTLAKPILPGKKATFEMDFTAQVPIQIRRSGRNSKEGVAYSMAQWFPKLAEYDYEGWHSDPYVGREFHGVWGDFDVKISIDKDYVVASTGYLQNAKEVGHGYEGIEKGKPKDGKLTWHFKAPNVHDFTWAADKNYIHKIVQASNGPEMHFFWIKGQGYDKEWNQLPEYMDKVFDYLNTQIGAYPYKVYNFVQGGDGGMEYGMLTLITGQRKLESLVGVATHELIHSWFQFILATNESLHEWMDEGFNSYYGNEIDKDVLGMGEDTHGRSYRGYFYMANSGDEEPLSTHADHYNSNRAYGINAYSKGAVYLHQLSYVVGQEAFDRGMKRYYHTWKFKHPNPNDFIRIMEKESGLELDWYNQYFVYTTKQVDYGIKDVFSTGNKEYIVLNKVGKMPMPLDLQVTYTDGSKELFYIPLSIMRGEKAAENSQKRTVLNDWPWTHPTYTLEVTNGKQVEQVVIDPSGRMADIDQSNNTYQKPTGDKLAPTVGAGL</sequence>